<feature type="transmembrane region" description="Helical" evidence="1">
    <location>
        <begin position="269"/>
        <end position="290"/>
    </location>
</feature>
<gene>
    <name evidence="2" type="ORF">AMPC_39700</name>
</gene>
<dbReference type="Pfam" id="PF19853">
    <property type="entry name" value="DUF6328"/>
    <property type="match status" value="2"/>
</dbReference>
<feature type="transmembrane region" description="Helical" evidence="1">
    <location>
        <begin position="46"/>
        <end position="68"/>
    </location>
</feature>
<dbReference type="Proteomes" id="UP001162734">
    <property type="component" value="Chromosome"/>
</dbReference>
<keyword evidence="1" id="KW-1133">Transmembrane helix</keyword>
<evidence type="ECO:0000313" key="2">
    <source>
        <dbReference type="EMBL" id="BDG10857.1"/>
    </source>
</evidence>
<keyword evidence="3" id="KW-1185">Reference proteome</keyword>
<protein>
    <recommendedName>
        <fullName evidence="4">Integral membrane protein</fullName>
    </recommendedName>
</protein>
<feature type="transmembrane region" description="Helical" evidence="1">
    <location>
        <begin position="15"/>
        <end position="34"/>
    </location>
</feature>
<feature type="transmembrane region" description="Helical" evidence="1">
    <location>
        <begin position="89"/>
        <end position="110"/>
    </location>
</feature>
<dbReference type="EMBL" id="AP025592">
    <property type="protein sequence ID" value="BDG10857.1"/>
    <property type="molecule type" value="Genomic_DNA"/>
</dbReference>
<feature type="transmembrane region" description="Helical" evidence="1">
    <location>
        <begin position="242"/>
        <end position="263"/>
    </location>
</feature>
<keyword evidence="1" id="KW-0472">Membrane</keyword>
<keyword evidence="1" id="KW-0812">Transmembrane</keyword>
<dbReference type="RefSeq" id="WP_248343447.1">
    <property type="nucleotide sequence ID" value="NZ_AP025592.1"/>
</dbReference>
<organism evidence="2 3">
    <name type="scientific">Anaeromyxobacter paludicola</name>
    <dbReference type="NCBI Taxonomy" id="2918171"/>
    <lineage>
        <taxon>Bacteria</taxon>
        <taxon>Pseudomonadati</taxon>
        <taxon>Myxococcota</taxon>
        <taxon>Myxococcia</taxon>
        <taxon>Myxococcales</taxon>
        <taxon>Cystobacterineae</taxon>
        <taxon>Anaeromyxobacteraceae</taxon>
        <taxon>Anaeromyxobacter</taxon>
    </lineage>
</organism>
<reference evidence="3" key="1">
    <citation type="journal article" date="2022" name="Int. J. Syst. Evol. Microbiol.">
        <title>Anaeromyxobacter oryzae sp. nov., Anaeromyxobacter diazotrophicus sp. nov. and Anaeromyxobacter paludicola sp. nov., isolated from paddy soils.</title>
        <authorList>
            <person name="Itoh H."/>
            <person name="Xu Z."/>
            <person name="Mise K."/>
            <person name="Masuda Y."/>
            <person name="Ushijima N."/>
            <person name="Hayakawa C."/>
            <person name="Shiratori Y."/>
            <person name="Senoo K."/>
        </authorList>
    </citation>
    <scope>NUCLEOTIDE SEQUENCE [LARGE SCALE GENOMIC DNA]</scope>
    <source>
        <strain evidence="3">Red630</strain>
    </source>
</reference>
<name>A0ABM7XG32_9BACT</name>
<evidence type="ECO:0008006" key="4">
    <source>
        <dbReference type="Google" id="ProtNLM"/>
    </source>
</evidence>
<evidence type="ECO:0000256" key="1">
    <source>
        <dbReference type="SAM" id="Phobius"/>
    </source>
</evidence>
<accession>A0ABM7XG32</accession>
<evidence type="ECO:0000313" key="3">
    <source>
        <dbReference type="Proteomes" id="UP001162734"/>
    </source>
</evidence>
<dbReference type="InterPro" id="IPR046291">
    <property type="entry name" value="DUF6328"/>
</dbReference>
<proteinExistence type="predicted"/>
<feature type="transmembrane region" description="Helical" evidence="1">
    <location>
        <begin position="200"/>
        <end position="222"/>
    </location>
</feature>
<sequence>MAALSHKVQNAMDEARILILGTQILIGFGYRSFFEPGFERLLPLEQALKFASLCLLLCAFCLLVLPAAHHRLVEGGNDTPGVHRFTTRVLDLALAPFALALGLEVAVALAPLSRAARLPGGILAGATAAGFWYALTLGVRLRRPHPVTEEPVKPTPLDEKIQHVLTEARMVLPGAQALLGFQFAVSLMDSFDELPPAVRWLHVGNLGCIALSVVLLMTPAAWHRIVERGEETEHFHRIASRLVLAAMVPLAFGISGDLFVVAWRASEALAPSLAAAGAALVTFLGAWFGLTLALRARQERSPAGMRAPA</sequence>
<feature type="transmembrane region" description="Helical" evidence="1">
    <location>
        <begin position="116"/>
        <end position="135"/>
    </location>
</feature>